<protein>
    <submittedName>
        <fullName evidence="1">Uncharacterized protein</fullName>
    </submittedName>
</protein>
<evidence type="ECO:0000313" key="2">
    <source>
        <dbReference type="Proteomes" id="UP000588111"/>
    </source>
</evidence>
<name>A0A839T9G6_9GAMM</name>
<proteinExistence type="predicted"/>
<gene>
    <name evidence="1" type="ORF">FHS24_000031</name>
</gene>
<accession>A0A839T9G6</accession>
<sequence>MQSVYKIKRLFSQTSKCKPQKTLILTLLSGFMRRQVLLNDRPAYNSKC</sequence>
<dbReference type="AlphaFoldDB" id="A0A839T9G6"/>
<evidence type="ECO:0000313" key="1">
    <source>
        <dbReference type="EMBL" id="MBB3105540.1"/>
    </source>
</evidence>
<comment type="caution">
    <text evidence="1">The sequence shown here is derived from an EMBL/GenBank/DDBJ whole genome shotgun (WGS) entry which is preliminary data.</text>
</comment>
<keyword evidence="2" id="KW-1185">Reference proteome</keyword>
<reference evidence="1 2" key="1">
    <citation type="submission" date="2020-08" db="EMBL/GenBank/DDBJ databases">
        <title>Genomic Encyclopedia of Type Strains, Phase III (KMG-III): the genomes of soil and plant-associated and newly described type strains.</title>
        <authorList>
            <person name="Whitman W."/>
        </authorList>
    </citation>
    <scope>NUCLEOTIDE SEQUENCE [LARGE SCALE GENOMIC DNA]</scope>
    <source>
        <strain evidence="1 2">CECT 5885</strain>
    </source>
</reference>
<dbReference type="Proteomes" id="UP000588111">
    <property type="component" value="Unassembled WGS sequence"/>
</dbReference>
<organism evidence="1 2">
    <name type="scientific">Psychrobacter luti</name>
    <dbReference type="NCBI Taxonomy" id="198481"/>
    <lineage>
        <taxon>Bacteria</taxon>
        <taxon>Pseudomonadati</taxon>
        <taxon>Pseudomonadota</taxon>
        <taxon>Gammaproteobacteria</taxon>
        <taxon>Moraxellales</taxon>
        <taxon>Moraxellaceae</taxon>
        <taxon>Psychrobacter</taxon>
    </lineage>
</organism>
<dbReference type="EMBL" id="JACHXL010000001">
    <property type="protein sequence ID" value="MBB3105540.1"/>
    <property type="molecule type" value="Genomic_DNA"/>
</dbReference>